<dbReference type="InterPro" id="IPR028098">
    <property type="entry name" value="Glyco_trans_4-like_N"/>
</dbReference>
<evidence type="ECO:0000256" key="1">
    <source>
        <dbReference type="ARBA" id="ARBA00022676"/>
    </source>
</evidence>
<dbReference type="SUPFAM" id="SSF53756">
    <property type="entry name" value="UDP-Glycosyltransferase/glycogen phosphorylase"/>
    <property type="match status" value="1"/>
</dbReference>
<dbReference type="InterPro" id="IPR001296">
    <property type="entry name" value="Glyco_trans_1"/>
</dbReference>
<evidence type="ECO:0000259" key="4">
    <source>
        <dbReference type="Pfam" id="PF13439"/>
    </source>
</evidence>
<dbReference type="PANTHER" id="PTHR12526:SF629">
    <property type="entry name" value="TEICHURONIC ACID BIOSYNTHESIS GLYCOSYLTRANSFERASE TUAH-RELATED"/>
    <property type="match status" value="1"/>
</dbReference>
<dbReference type="PANTHER" id="PTHR12526">
    <property type="entry name" value="GLYCOSYLTRANSFERASE"/>
    <property type="match status" value="1"/>
</dbReference>
<evidence type="ECO:0000259" key="3">
    <source>
        <dbReference type="Pfam" id="PF00534"/>
    </source>
</evidence>
<dbReference type="EMBL" id="LBWK01000002">
    <property type="protein sequence ID" value="KKR05755.1"/>
    <property type="molecule type" value="Genomic_DNA"/>
</dbReference>
<organism evidence="5 6">
    <name type="scientific">candidate division WS6 bacterium GW2011_GWF2_39_15</name>
    <dbReference type="NCBI Taxonomy" id="1619100"/>
    <lineage>
        <taxon>Bacteria</taxon>
        <taxon>Candidatus Dojkabacteria</taxon>
    </lineage>
</organism>
<dbReference type="Pfam" id="PF13439">
    <property type="entry name" value="Glyco_transf_4"/>
    <property type="match status" value="1"/>
</dbReference>
<keyword evidence="1" id="KW-0328">Glycosyltransferase</keyword>
<evidence type="ECO:0000256" key="2">
    <source>
        <dbReference type="ARBA" id="ARBA00022679"/>
    </source>
</evidence>
<dbReference type="Proteomes" id="UP000034799">
    <property type="component" value="Unassembled WGS sequence"/>
</dbReference>
<evidence type="ECO:0000313" key="5">
    <source>
        <dbReference type="EMBL" id="KKR05755.1"/>
    </source>
</evidence>
<dbReference type="Pfam" id="PF00534">
    <property type="entry name" value="Glycos_transf_1"/>
    <property type="match status" value="1"/>
</dbReference>
<protein>
    <submittedName>
        <fullName evidence="5">Glycosyltransferase</fullName>
    </submittedName>
</protein>
<comment type="caution">
    <text evidence="5">The sequence shown here is derived from an EMBL/GenBank/DDBJ whole genome shotgun (WGS) entry which is preliminary data.</text>
</comment>
<keyword evidence="2 5" id="KW-0808">Transferase</keyword>
<dbReference type="GO" id="GO:0016757">
    <property type="term" value="F:glycosyltransferase activity"/>
    <property type="evidence" value="ECO:0007669"/>
    <property type="project" value="UniProtKB-KW"/>
</dbReference>
<name>A0A0G0Q5R4_9BACT</name>
<proteinExistence type="predicted"/>
<dbReference type="STRING" id="1619100.UT34_C0002G0262"/>
<feature type="domain" description="Glycosyl transferase family 1" evidence="3">
    <location>
        <begin position="184"/>
        <end position="349"/>
    </location>
</feature>
<reference evidence="5 6" key="1">
    <citation type="journal article" date="2015" name="Nature">
        <title>rRNA introns, odd ribosomes, and small enigmatic genomes across a large radiation of phyla.</title>
        <authorList>
            <person name="Brown C.T."/>
            <person name="Hug L.A."/>
            <person name="Thomas B.C."/>
            <person name="Sharon I."/>
            <person name="Castelle C.J."/>
            <person name="Singh A."/>
            <person name="Wilkins M.J."/>
            <person name="Williams K.H."/>
            <person name="Banfield J.F."/>
        </authorList>
    </citation>
    <scope>NUCLEOTIDE SEQUENCE [LARGE SCALE GENOMIC DNA]</scope>
</reference>
<accession>A0A0G0Q5R4</accession>
<sequence length="374" mass="43557">MKKVIVLLFNDFTNDNRVSKECKSLNDNGYEVELASTSFDKSLPKSENIKGFKVRRFNVGSFKFLPFNLILFWLHTIINYRKEGIFHANDLYALPPAYVIKKVFNKKAKIIYDCHEHETEAPIYNGKFLLKKAAQLFERKMIYSADRVIVVSESIGKDYMEMYGLKKLHLVMNCPYFKSYASTDLFRKELGIPKDKVIFLYQGLYKEGRGVENLVELFKRLSKINDELVLVLLTYGEGIEALKESIKGIKNIYWHDKAPLDVYMSYVASADWGILLIENICKSYNYALPNKLFDYVMCGLPVIVSNLKEVSQFVEREKVGYVIDSTNMEEMIKLLSCINSESRARFTKNLESTSRRYTWENQEKELLNLYNTLT</sequence>
<evidence type="ECO:0000313" key="6">
    <source>
        <dbReference type="Proteomes" id="UP000034799"/>
    </source>
</evidence>
<dbReference type="Gene3D" id="3.40.50.2000">
    <property type="entry name" value="Glycogen Phosphorylase B"/>
    <property type="match status" value="2"/>
</dbReference>
<feature type="domain" description="Glycosyltransferase subfamily 4-like N-terminal" evidence="4">
    <location>
        <begin position="22"/>
        <end position="171"/>
    </location>
</feature>
<dbReference type="AlphaFoldDB" id="A0A0G0Q5R4"/>
<gene>
    <name evidence="5" type="ORF">UT34_C0002G0262</name>
</gene>